<protein>
    <recommendedName>
        <fullName evidence="3">Sialate O-acetylesterase domain-containing protein</fullName>
    </recommendedName>
</protein>
<dbReference type="InterPro" id="IPR036514">
    <property type="entry name" value="SGNH_hydro_sf"/>
</dbReference>
<dbReference type="PANTHER" id="PTHR31988:SF15">
    <property type="entry name" value="ESTERASE, PUTATIVE (DUF303)-RELATED"/>
    <property type="match status" value="1"/>
</dbReference>
<feature type="signal peptide" evidence="2">
    <location>
        <begin position="1"/>
        <end position="24"/>
    </location>
</feature>
<gene>
    <name evidence="4" type="ORF">OLEA9_A025728</name>
</gene>
<feature type="domain" description="Sialate O-acetylesterase" evidence="3">
    <location>
        <begin position="28"/>
        <end position="256"/>
    </location>
</feature>
<keyword evidence="2" id="KW-0732">Signal</keyword>
<organism evidence="4 5">
    <name type="scientific">Olea europaea subsp. europaea</name>
    <dbReference type="NCBI Taxonomy" id="158383"/>
    <lineage>
        <taxon>Eukaryota</taxon>
        <taxon>Viridiplantae</taxon>
        <taxon>Streptophyta</taxon>
        <taxon>Embryophyta</taxon>
        <taxon>Tracheophyta</taxon>
        <taxon>Spermatophyta</taxon>
        <taxon>Magnoliopsida</taxon>
        <taxon>eudicotyledons</taxon>
        <taxon>Gunneridae</taxon>
        <taxon>Pentapetalae</taxon>
        <taxon>asterids</taxon>
        <taxon>lamiids</taxon>
        <taxon>Lamiales</taxon>
        <taxon>Oleaceae</taxon>
        <taxon>Oleeae</taxon>
        <taxon>Olea</taxon>
    </lineage>
</organism>
<evidence type="ECO:0000256" key="1">
    <source>
        <dbReference type="ARBA" id="ARBA00022801"/>
    </source>
</evidence>
<dbReference type="Gramene" id="OE9A025728T1">
    <property type="protein sequence ID" value="OE9A025728C1"/>
    <property type="gene ID" value="OE9A025728"/>
</dbReference>
<dbReference type="OrthoDB" id="42638at2759"/>
<dbReference type="InterPro" id="IPR052940">
    <property type="entry name" value="Carb_Esterase_6"/>
</dbReference>
<accession>A0A8S0V1D8</accession>
<feature type="chain" id="PRO_5035712398" description="Sialate O-acetylesterase domain-containing protein" evidence="2">
    <location>
        <begin position="25"/>
        <end position="273"/>
    </location>
</feature>
<dbReference type="EMBL" id="CACTIH010009103">
    <property type="protein sequence ID" value="CAA3024141.1"/>
    <property type="molecule type" value="Genomic_DNA"/>
</dbReference>
<dbReference type="SUPFAM" id="SSF52266">
    <property type="entry name" value="SGNH hydrolase"/>
    <property type="match status" value="1"/>
</dbReference>
<keyword evidence="1" id="KW-0378">Hydrolase</keyword>
<keyword evidence="5" id="KW-1185">Reference proteome</keyword>
<dbReference type="PANTHER" id="PTHR31988">
    <property type="entry name" value="ESTERASE, PUTATIVE (DUF303)-RELATED"/>
    <property type="match status" value="1"/>
</dbReference>
<name>A0A8S0V1D8_OLEEU</name>
<evidence type="ECO:0000259" key="3">
    <source>
        <dbReference type="Pfam" id="PF03629"/>
    </source>
</evidence>
<dbReference type="Proteomes" id="UP000594638">
    <property type="component" value="Unassembled WGS sequence"/>
</dbReference>
<evidence type="ECO:0000313" key="4">
    <source>
        <dbReference type="EMBL" id="CAA3024141.1"/>
    </source>
</evidence>
<dbReference type="Gene3D" id="3.40.50.1110">
    <property type="entry name" value="SGNH hydrolase"/>
    <property type="match status" value="1"/>
</dbReference>
<dbReference type="AlphaFoldDB" id="A0A8S0V1D8"/>
<dbReference type="Pfam" id="PF03629">
    <property type="entry name" value="SASA"/>
    <property type="match status" value="1"/>
</dbReference>
<evidence type="ECO:0000313" key="5">
    <source>
        <dbReference type="Proteomes" id="UP000594638"/>
    </source>
</evidence>
<comment type="caution">
    <text evidence="4">The sequence shown here is derived from an EMBL/GenBank/DDBJ whole genome shotgun (WGS) entry which is preliminary data.</text>
</comment>
<evidence type="ECO:0000256" key="2">
    <source>
        <dbReference type="SAM" id="SignalP"/>
    </source>
</evidence>
<proteinExistence type="predicted"/>
<dbReference type="InterPro" id="IPR005181">
    <property type="entry name" value="SASA"/>
</dbReference>
<sequence length="273" mass="30490">MFPSVIFTFLAAFQFHTFEFLVCATDEKSIFILAGQSNMAGRGGVTNGTWDGCVPHECRPDPRILRLNPKLMWEEAREPLHGGINTKPCGVGPGISFANSVLQRDPCLGVIGSVTCAPGGTNITEWKQGSDLYYWLLKRANAALRDEGKIRAILWYQGESDSADETRAKMYKKRLIEFFLHIRRDLPSPVLPIIQVALASNAGLYYEVVRKAQLEIKLPNVICVDAKELEVKKNDTLHLTTSAQVHLGKMLANAFFDIGIYSVLIKAWVEKTY</sequence>
<dbReference type="GO" id="GO:0016787">
    <property type="term" value="F:hydrolase activity"/>
    <property type="evidence" value="ECO:0007669"/>
    <property type="project" value="UniProtKB-KW"/>
</dbReference>
<reference evidence="4 5" key="1">
    <citation type="submission" date="2019-12" db="EMBL/GenBank/DDBJ databases">
        <authorList>
            <person name="Alioto T."/>
            <person name="Alioto T."/>
            <person name="Gomez Garrido J."/>
        </authorList>
    </citation>
    <scope>NUCLEOTIDE SEQUENCE [LARGE SCALE GENOMIC DNA]</scope>
</reference>